<dbReference type="EMBL" id="JXTB01000306">
    <property type="protein sequence ID" value="PON46748.1"/>
    <property type="molecule type" value="Genomic_DNA"/>
</dbReference>
<comment type="caution">
    <text evidence="1">The sequence shown here is derived from an EMBL/GenBank/DDBJ whole genome shotgun (WGS) entry which is preliminary data.</text>
</comment>
<accession>A0A2P5BD96</accession>
<sequence length="92" mass="10930">MVVIKTSQKVVSYFTLATSHKHFKLTLHRWSVLLLRKYDLFVNWIPVLSTYTRVKRLHFRNSVYQSASLYQIYSLIPTRLIPSTSPSYQKHT</sequence>
<dbReference type="AlphaFoldDB" id="A0A2P5BD96"/>
<evidence type="ECO:0000313" key="1">
    <source>
        <dbReference type="EMBL" id="PON46748.1"/>
    </source>
</evidence>
<evidence type="ECO:0000313" key="2">
    <source>
        <dbReference type="Proteomes" id="UP000237105"/>
    </source>
</evidence>
<name>A0A2P5BD96_PARAD</name>
<protein>
    <submittedName>
        <fullName evidence="1">Uncharacterized protein</fullName>
    </submittedName>
</protein>
<gene>
    <name evidence="1" type="ORF">PanWU01x14_249410</name>
</gene>
<proteinExistence type="predicted"/>
<reference evidence="2" key="1">
    <citation type="submission" date="2016-06" db="EMBL/GenBank/DDBJ databases">
        <title>Parallel loss of symbiosis genes in relatives of nitrogen-fixing non-legume Parasponia.</title>
        <authorList>
            <person name="Van Velzen R."/>
            <person name="Holmer R."/>
            <person name="Bu F."/>
            <person name="Rutten L."/>
            <person name="Van Zeijl A."/>
            <person name="Liu W."/>
            <person name="Santuari L."/>
            <person name="Cao Q."/>
            <person name="Sharma T."/>
            <person name="Shen D."/>
            <person name="Roswanjaya Y."/>
            <person name="Wardhani T."/>
            <person name="Kalhor M.S."/>
            <person name="Jansen J."/>
            <person name="Van den Hoogen J."/>
            <person name="Gungor B."/>
            <person name="Hartog M."/>
            <person name="Hontelez J."/>
            <person name="Verver J."/>
            <person name="Yang W.-C."/>
            <person name="Schijlen E."/>
            <person name="Repin R."/>
            <person name="Schilthuizen M."/>
            <person name="Schranz E."/>
            <person name="Heidstra R."/>
            <person name="Miyata K."/>
            <person name="Fedorova E."/>
            <person name="Kohlen W."/>
            <person name="Bisseling T."/>
            <person name="Smit S."/>
            <person name="Geurts R."/>
        </authorList>
    </citation>
    <scope>NUCLEOTIDE SEQUENCE [LARGE SCALE GENOMIC DNA]</scope>
    <source>
        <strain evidence="2">cv. WU1-14</strain>
    </source>
</reference>
<dbReference type="Proteomes" id="UP000237105">
    <property type="component" value="Unassembled WGS sequence"/>
</dbReference>
<dbReference type="OrthoDB" id="10422986at2759"/>
<keyword evidence="2" id="KW-1185">Reference proteome</keyword>
<organism evidence="1 2">
    <name type="scientific">Parasponia andersonii</name>
    <name type="common">Sponia andersonii</name>
    <dbReference type="NCBI Taxonomy" id="3476"/>
    <lineage>
        <taxon>Eukaryota</taxon>
        <taxon>Viridiplantae</taxon>
        <taxon>Streptophyta</taxon>
        <taxon>Embryophyta</taxon>
        <taxon>Tracheophyta</taxon>
        <taxon>Spermatophyta</taxon>
        <taxon>Magnoliopsida</taxon>
        <taxon>eudicotyledons</taxon>
        <taxon>Gunneridae</taxon>
        <taxon>Pentapetalae</taxon>
        <taxon>rosids</taxon>
        <taxon>fabids</taxon>
        <taxon>Rosales</taxon>
        <taxon>Cannabaceae</taxon>
        <taxon>Parasponia</taxon>
    </lineage>
</organism>